<protein>
    <recommendedName>
        <fullName evidence="3">BTB domain-containing protein</fullName>
    </recommendedName>
</protein>
<proteinExistence type="predicted"/>
<gene>
    <name evidence="1" type="ORF">BPOR_0059g00030</name>
</gene>
<dbReference type="EMBL" id="PQXO01000059">
    <property type="protein sequence ID" value="TGO90560.1"/>
    <property type="molecule type" value="Genomic_DNA"/>
</dbReference>
<name>A0A4Z1L198_9HELO</name>
<dbReference type="AlphaFoldDB" id="A0A4Z1L198"/>
<keyword evidence="2" id="KW-1185">Reference proteome</keyword>
<accession>A0A4Z1L198</accession>
<evidence type="ECO:0008006" key="3">
    <source>
        <dbReference type="Google" id="ProtNLM"/>
    </source>
</evidence>
<dbReference type="STRING" id="87229.A0A4Z1L198"/>
<comment type="caution">
    <text evidence="1">The sequence shown here is derived from an EMBL/GenBank/DDBJ whole genome shotgun (WGS) entry which is preliminary data.</text>
</comment>
<dbReference type="InterPro" id="IPR011333">
    <property type="entry name" value="SKP1/BTB/POZ_sf"/>
</dbReference>
<sequence length="265" mass="30410">MSAKMPGKLNKLLSYAMIHVHVGHDLKDFGVHKDLATTGIIKFPEVKVEVFELFYHWLYTQDLHLPLWDSTTSSSEVRITRDLGEDHSVCAFCNQEDTFSVDSAYDSDADSWLRITHNDTCRLHLFCKKQLKLLSKLYVFADMTQVPVLQNSCIEKFHEMVNLGRRVPVELIEYIWGNTMEHDKLRKLIIDMMVWETAPEFSLFVAHPIPTLVLGEVHSTMRRNFRAAVHGTGGALSNPLWNIEKYFINVDTEADNGYRGMSAGF</sequence>
<reference evidence="1 2" key="1">
    <citation type="submission" date="2017-12" db="EMBL/GenBank/DDBJ databases">
        <title>Comparative genomics of Botrytis spp.</title>
        <authorList>
            <person name="Valero-Jimenez C.A."/>
            <person name="Tapia P."/>
            <person name="Veloso J."/>
            <person name="Silva-Moreno E."/>
            <person name="Staats M."/>
            <person name="Valdes J.H."/>
            <person name="Van Kan J.A.L."/>
        </authorList>
    </citation>
    <scope>NUCLEOTIDE SEQUENCE [LARGE SCALE GENOMIC DNA]</scope>
    <source>
        <strain evidence="1 2">MUCL3349</strain>
    </source>
</reference>
<dbReference type="Proteomes" id="UP000297280">
    <property type="component" value="Unassembled WGS sequence"/>
</dbReference>
<evidence type="ECO:0000313" key="1">
    <source>
        <dbReference type="EMBL" id="TGO90560.1"/>
    </source>
</evidence>
<dbReference type="Gene3D" id="3.30.710.10">
    <property type="entry name" value="Potassium Channel Kv1.1, Chain A"/>
    <property type="match status" value="1"/>
</dbReference>
<evidence type="ECO:0000313" key="2">
    <source>
        <dbReference type="Proteomes" id="UP000297280"/>
    </source>
</evidence>
<dbReference type="PANTHER" id="PTHR47843:SF2">
    <property type="entry name" value="BTB DOMAIN-CONTAINING PROTEIN"/>
    <property type="match status" value="1"/>
</dbReference>
<dbReference type="PANTHER" id="PTHR47843">
    <property type="entry name" value="BTB DOMAIN-CONTAINING PROTEIN-RELATED"/>
    <property type="match status" value="1"/>
</dbReference>
<organism evidence="1 2">
    <name type="scientific">Botrytis porri</name>
    <dbReference type="NCBI Taxonomy" id="87229"/>
    <lineage>
        <taxon>Eukaryota</taxon>
        <taxon>Fungi</taxon>
        <taxon>Dikarya</taxon>
        <taxon>Ascomycota</taxon>
        <taxon>Pezizomycotina</taxon>
        <taxon>Leotiomycetes</taxon>
        <taxon>Helotiales</taxon>
        <taxon>Sclerotiniaceae</taxon>
        <taxon>Botrytis</taxon>
    </lineage>
</organism>